<dbReference type="AlphaFoldDB" id="A0AAW0BEU7"/>
<evidence type="ECO:0000313" key="3">
    <source>
        <dbReference type="EMBL" id="KAK7024909.1"/>
    </source>
</evidence>
<evidence type="ECO:0000256" key="1">
    <source>
        <dbReference type="SAM" id="MobiDB-lite"/>
    </source>
</evidence>
<feature type="region of interest" description="Disordered" evidence="1">
    <location>
        <begin position="1"/>
        <end position="74"/>
    </location>
</feature>
<organism evidence="3 4">
    <name type="scientific">Favolaschia claudopus</name>
    <dbReference type="NCBI Taxonomy" id="2862362"/>
    <lineage>
        <taxon>Eukaryota</taxon>
        <taxon>Fungi</taxon>
        <taxon>Dikarya</taxon>
        <taxon>Basidiomycota</taxon>
        <taxon>Agaricomycotina</taxon>
        <taxon>Agaricomycetes</taxon>
        <taxon>Agaricomycetidae</taxon>
        <taxon>Agaricales</taxon>
        <taxon>Marasmiineae</taxon>
        <taxon>Mycenaceae</taxon>
        <taxon>Favolaschia</taxon>
    </lineage>
</organism>
<name>A0AAW0BEU7_9AGAR</name>
<evidence type="ECO:0000313" key="4">
    <source>
        <dbReference type="Proteomes" id="UP001362999"/>
    </source>
</evidence>
<keyword evidence="2" id="KW-0812">Transmembrane</keyword>
<feature type="region of interest" description="Disordered" evidence="1">
    <location>
        <begin position="151"/>
        <end position="177"/>
    </location>
</feature>
<sequence length="177" mass="18710">MATSTPSLPTDPTLSVPRVSVSEGQAMSESSDYRTSVTLVSSSSPDNTDISPSLTSVILPSSSASDSQRSSGTKQNNLARIIAGVLVPVLFLVLCGVAYILYKRRRRARDRGEWERTHAEIADVVREAGTGELPAGLPAWSLSRVDTKVSPDIRGGNPTVVEKNGPAEALSSPSSMI</sequence>
<feature type="compositionally biased region" description="Low complexity" evidence="1">
    <location>
        <begin position="61"/>
        <end position="71"/>
    </location>
</feature>
<keyword evidence="2" id="KW-1133">Transmembrane helix</keyword>
<comment type="caution">
    <text evidence="3">The sequence shown here is derived from an EMBL/GenBank/DDBJ whole genome shotgun (WGS) entry which is preliminary data.</text>
</comment>
<reference evidence="3 4" key="1">
    <citation type="journal article" date="2024" name="J Genomics">
        <title>Draft genome sequencing and assembly of Favolaschia claudopus CIRM-BRFM 2984 isolated from oak limbs.</title>
        <authorList>
            <person name="Navarro D."/>
            <person name="Drula E."/>
            <person name="Chaduli D."/>
            <person name="Cazenave R."/>
            <person name="Ahrendt S."/>
            <person name="Wang J."/>
            <person name="Lipzen A."/>
            <person name="Daum C."/>
            <person name="Barry K."/>
            <person name="Grigoriev I.V."/>
            <person name="Favel A."/>
            <person name="Rosso M.N."/>
            <person name="Martin F."/>
        </authorList>
    </citation>
    <scope>NUCLEOTIDE SEQUENCE [LARGE SCALE GENOMIC DNA]</scope>
    <source>
        <strain evidence="3 4">CIRM-BRFM 2984</strain>
    </source>
</reference>
<feature type="compositionally biased region" description="Polar residues" evidence="1">
    <location>
        <begin position="22"/>
        <end position="60"/>
    </location>
</feature>
<keyword evidence="4" id="KW-1185">Reference proteome</keyword>
<feature type="compositionally biased region" description="Low complexity" evidence="1">
    <location>
        <begin position="1"/>
        <end position="17"/>
    </location>
</feature>
<evidence type="ECO:0000256" key="2">
    <source>
        <dbReference type="SAM" id="Phobius"/>
    </source>
</evidence>
<feature type="transmembrane region" description="Helical" evidence="2">
    <location>
        <begin position="81"/>
        <end position="102"/>
    </location>
</feature>
<protein>
    <submittedName>
        <fullName evidence="3">Uncharacterized protein</fullName>
    </submittedName>
</protein>
<dbReference type="Gene3D" id="1.20.5.510">
    <property type="entry name" value="Single helix bin"/>
    <property type="match status" value="1"/>
</dbReference>
<keyword evidence="2" id="KW-0472">Membrane</keyword>
<dbReference type="Proteomes" id="UP001362999">
    <property type="component" value="Unassembled WGS sequence"/>
</dbReference>
<gene>
    <name evidence="3" type="ORF">R3P38DRAFT_1054042</name>
</gene>
<proteinExistence type="predicted"/>
<dbReference type="EMBL" id="JAWWNJ010000034">
    <property type="protein sequence ID" value="KAK7024909.1"/>
    <property type="molecule type" value="Genomic_DNA"/>
</dbReference>
<accession>A0AAW0BEU7</accession>